<dbReference type="InterPro" id="IPR033876">
    <property type="entry name" value="SAP-like"/>
</dbReference>
<dbReference type="InterPro" id="IPR021109">
    <property type="entry name" value="Peptidase_aspartic_dom_sf"/>
</dbReference>
<evidence type="ECO:0000256" key="6">
    <source>
        <dbReference type="PIRSR" id="PIRSR601461-1"/>
    </source>
</evidence>
<proteinExistence type="inferred from homology"/>
<reference evidence="11 12" key="1">
    <citation type="journal article" date="2015" name="Genome Announc.">
        <title>Draft Genome Sequence and Gene Annotation of the Entomopathogenic Fungus Verticillium hemipterigenum.</title>
        <authorList>
            <person name="Horn F."/>
            <person name="Habel A."/>
            <person name="Scharf D.H."/>
            <person name="Dworschak J."/>
            <person name="Brakhage A.A."/>
            <person name="Guthke R."/>
            <person name="Hertweck C."/>
            <person name="Linde J."/>
        </authorList>
    </citation>
    <scope>NUCLEOTIDE SEQUENCE [LARGE SCALE GENOMIC DNA]</scope>
</reference>
<accession>A0A0A1THR5</accession>
<feature type="domain" description="Peptidase A1" evidence="10">
    <location>
        <begin position="61"/>
        <end position="407"/>
    </location>
</feature>
<dbReference type="InterPro" id="IPR001461">
    <property type="entry name" value="Aspartic_peptidase_A1"/>
</dbReference>
<keyword evidence="12" id="KW-1185">Reference proteome</keyword>
<evidence type="ECO:0000256" key="2">
    <source>
        <dbReference type="ARBA" id="ARBA00022670"/>
    </source>
</evidence>
<dbReference type="CDD" id="cd05474">
    <property type="entry name" value="SAP_like"/>
    <property type="match status" value="1"/>
</dbReference>
<keyword evidence="5 7" id="KW-0378">Hydrolase</keyword>
<keyword evidence="4 7" id="KW-0064">Aspartyl protease</keyword>
<feature type="chain" id="PRO_5001990029" description="Peptidase A1 domain-containing protein" evidence="9">
    <location>
        <begin position="17"/>
        <end position="477"/>
    </location>
</feature>
<dbReference type="Gene3D" id="2.40.70.10">
    <property type="entry name" value="Acid Proteases"/>
    <property type="match status" value="2"/>
</dbReference>
<feature type="active site" evidence="6">
    <location>
        <position position="79"/>
    </location>
</feature>
<feature type="active site" evidence="6">
    <location>
        <position position="282"/>
    </location>
</feature>
<dbReference type="PANTHER" id="PTHR47966">
    <property type="entry name" value="BETA-SITE APP-CLEAVING ENZYME, ISOFORM A-RELATED"/>
    <property type="match status" value="1"/>
</dbReference>
<dbReference type="EMBL" id="CDHN01000003">
    <property type="protein sequence ID" value="CEJ89928.1"/>
    <property type="molecule type" value="Genomic_DNA"/>
</dbReference>
<evidence type="ECO:0000256" key="9">
    <source>
        <dbReference type="SAM" id="SignalP"/>
    </source>
</evidence>
<gene>
    <name evidence="11" type="ORF">VHEMI05742</name>
</gene>
<evidence type="ECO:0000256" key="1">
    <source>
        <dbReference type="ARBA" id="ARBA00007447"/>
    </source>
</evidence>
<dbReference type="HOGENOM" id="CLU_013253_9_3_1"/>
<evidence type="ECO:0000256" key="3">
    <source>
        <dbReference type="ARBA" id="ARBA00022729"/>
    </source>
</evidence>
<comment type="similarity">
    <text evidence="1 7">Belongs to the peptidase A1 family.</text>
</comment>
<evidence type="ECO:0000313" key="12">
    <source>
        <dbReference type="Proteomes" id="UP000039046"/>
    </source>
</evidence>
<evidence type="ECO:0000256" key="8">
    <source>
        <dbReference type="SAM" id="MobiDB-lite"/>
    </source>
</evidence>
<dbReference type="STRING" id="1531966.A0A0A1THR5"/>
<name>A0A0A1THR5_9HYPO</name>
<evidence type="ECO:0000259" key="10">
    <source>
        <dbReference type="PROSITE" id="PS51767"/>
    </source>
</evidence>
<organism evidence="11 12">
    <name type="scientific">[Torrubiella] hemipterigena</name>
    <dbReference type="NCBI Taxonomy" id="1531966"/>
    <lineage>
        <taxon>Eukaryota</taxon>
        <taxon>Fungi</taxon>
        <taxon>Dikarya</taxon>
        <taxon>Ascomycota</taxon>
        <taxon>Pezizomycotina</taxon>
        <taxon>Sordariomycetes</taxon>
        <taxon>Hypocreomycetidae</taxon>
        <taxon>Hypocreales</taxon>
        <taxon>Clavicipitaceae</taxon>
        <taxon>Clavicipitaceae incertae sedis</taxon>
        <taxon>'Torrubiella' clade</taxon>
    </lineage>
</organism>
<dbReference type="PRINTS" id="PR00792">
    <property type="entry name" value="PEPSIN"/>
</dbReference>
<feature type="region of interest" description="Disordered" evidence="8">
    <location>
        <begin position="425"/>
        <end position="456"/>
    </location>
</feature>
<dbReference type="PROSITE" id="PS00141">
    <property type="entry name" value="ASP_PROTEASE"/>
    <property type="match status" value="1"/>
</dbReference>
<dbReference type="GO" id="GO:0006508">
    <property type="term" value="P:proteolysis"/>
    <property type="evidence" value="ECO:0007669"/>
    <property type="project" value="UniProtKB-KW"/>
</dbReference>
<dbReference type="OrthoDB" id="771136at2759"/>
<evidence type="ECO:0000313" key="11">
    <source>
        <dbReference type="EMBL" id="CEJ89928.1"/>
    </source>
</evidence>
<dbReference type="InterPro" id="IPR033121">
    <property type="entry name" value="PEPTIDASE_A1"/>
</dbReference>
<dbReference type="PROSITE" id="PS51767">
    <property type="entry name" value="PEPTIDASE_A1"/>
    <property type="match status" value="1"/>
</dbReference>
<dbReference type="PANTHER" id="PTHR47966:SF65">
    <property type="entry name" value="ASPARTIC-TYPE ENDOPEPTIDASE"/>
    <property type="match status" value="1"/>
</dbReference>
<keyword evidence="3 9" id="KW-0732">Signal</keyword>
<dbReference type="Pfam" id="PF00026">
    <property type="entry name" value="Asp"/>
    <property type="match status" value="1"/>
</dbReference>
<evidence type="ECO:0000256" key="7">
    <source>
        <dbReference type="RuleBase" id="RU000454"/>
    </source>
</evidence>
<keyword evidence="2 7" id="KW-0645">Protease</keyword>
<dbReference type="SUPFAM" id="SSF50630">
    <property type="entry name" value="Acid proteases"/>
    <property type="match status" value="1"/>
</dbReference>
<evidence type="ECO:0000256" key="4">
    <source>
        <dbReference type="ARBA" id="ARBA00022750"/>
    </source>
</evidence>
<feature type="signal peptide" evidence="9">
    <location>
        <begin position="1"/>
        <end position="16"/>
    </location>
</feature>
<sequence length="477" mass="50998">MKFLVSIIAVAGAVSAGTVSIVVSRHIDEAAGPDLHTRHPRDLQIRGTPFQAKLSPLSTRYMVDVEVGTPPQRISTVLDTGSNDLWFHASNSQSCGPRLKCGALYNIQSSKTAQAVQSEELQGSTDFRLRYNVGDIGVNGTYVKDTVTIAGATIRKQIVGAATQANIQLPILGLGPQAPPNTLDRRLGATYNGVIDTMVLQGVISRRAFSIFLNQMATKSGNLLLGGIDTEKYYDSLVKLPMVPTERGTHAIVRYGVNLKQMSVNGIDGIPTLASPIPAVLDTGSPVLLLPAAVVGPILKHANAIVTQTGDAMVDCGLATSEKAVFEFIFEGKTIFVPFRDTVLDVFSDSEMPSLLQLLGAPAKNWHRVCFFGFKQGAPESFAILGDPFLRNIYSVFDNDDHTISLAQARFDSKKSNVIEIPANGQYPQIQGPATPKSLDSDVPSDSKDDKNSSAQSLRTSAAVMAASIVGALMICL</sequence>
<protein>
    <recommendedName>
        <fullName evidence="10">Peptidase A1 domain-containing protein</fullName>
    </recommendedName>
</protein>
<dbReference type="InterPro" id="IPR001969">
    <property type="entry name" value="Aspartic_peptidase_AS"/>
</dbReference>
<dbReference type="Proteomes" id="UP000039046">
    <property type="component" value="Unassembled WGS sequence"/>
</dbReference>
<dbReference type="AlphaFoldDB" id="A0A0A1THR5"/>
<dbReference type="GO" id="GO:0004190">
    <property type="term" value="F:aspartic-type endopeptidase activity"/>
    <property type="evidence" value="ECO:0007669"/>
    <property type="project" value="UniProtKB-KW"/>
</dbReference>
<evidence type="ECO:0000256" key="5">
    <source>
        <dbReference type="ARBA" id="ARBA00022801"/>
    </source>
</evidence>